<proteinExistence type="predicted"/>
<organism evidence="1">
    <name type="scientific">Rhizophora mucronata</name>
    <name type="common">Asiatic mangrove</name>
    <dbReference type="NCBI Taxonomy" id="61149"/>
    <lineage>
        <taxon>Eukaryota</taxon>
        <taxon>Viridiplantae</taxon>
        <taxon>Streptophyta</taxon>
        <taxon>Embryophyta</taxon>
        <taxon>Tracheophyta</taxon>
        <taxon>Spermatophyta</taxon>
        <taxon>Magnoliopsida</taxon>
        <taxon>eudicotyledons</taxon>
        <taxon>Gunneridae</taxon>
        <taxon>Pentapetalae</taxon>
        <taxon>rosids</taxon>
        <taxon>fabids</taxon>
        <taxon>Malpighiales</taxon>
        <taxon>Rhizophoraceae</taxon>
        <taxon>Rhizophora</taxon>
    </lineage>
</organism>
<dbReference type="EMBL" id="GGEC01019512">
    <property type="protein sequence ID" value="MBW99995.1"/>
    <property type="molecule type" value="Transcribed_RNA"/>
</dbReference>
<sequence>MKMQIMGILGGGMDPHSMDTKLIIIIINKTLVNFSELLIQIQYFIRKMQRAITSCDPIVQNTPTLTQIGLVERLVVVGFQS</sequence>
<protein>
    <submittedName>
        <fullName evidence="1">Peptidyl-prolyl cis-trans isomerase FKBP62-like isoform X2</fullName>
    </submittedName>
</protein>
<evidence type="ECO:0000313" key="1">
    <source>
        <dbReference type="EMBL" id="MBW99995.1"/>
    </source>
</evidence>
<keyword evidence="1" id="KW-0413">Isomerase</keyword>
<accession>A0A2P2K2Q4</accession>
<name>A0A2P2K2Q4_RHIMU</name>
<dbReference type="GO" id="GO:0016853">
    <property type="term" value="F:isomerase activity"/>
    <property type="evidence" value="ECO:0007669"/>
    <property type="project" value="UniProtKB-KW"/>
</dbReference>
<reference evidence="1" key="1">
    <citation type="submission" date="2018-02" db="EMBL/GenBank/DDBJ databases">
        <title>Rhizophora mucronata_Transcriptome.</title>
        <authorList>
            <person name="Meera S.P."/>
            <person name="Sreeshan A."/>
            <person name="Augustine A."/>
        </authorList>
    </citation>
    <scope>NUCLEOTIDE SEQUENCE</scope>
    <source>
        <tissue evidence="1">Leaf</tissue>
    </source>
</reference>
<dbReference type="AlphaFoldDB" id="A0A2P2K2Q4"/>